<dbReference type="OrthoDB" id="5556956at2759"/>
<feature type="compositionally biased region" description="Acidic residues" evidence="2">
    <location>
        <begin position="35"/>
        <end position="75"/>
    </location>
</feature>
<feature type="non-terminal residue" evidence="3">
    <location>
        <position position="335"/>
    </location>
</feature>
<dbReference type="GO" id="GO:0000462">
    <property type="term" value="P:maturation of SSU-rRNA from tricistronic rRNA transcript (SSU-rRNA, 5.8S rRNA, LSU-rRNA)"/>
    <property type="evidence" value="ECO:0007669"/>
    <property type="project" value="TreeGrafter"/>
</dbReference>
<dbReference type="AlphaFoldDB" id="A0A1E4U0U6"/>
<evidence type="ECO:0008006" key="5">
    <source>
        <dbReference type="Google" id="ProtNLM"/>
    </source>
</evidence>
<dbReference type="PANTHER" id="PTHR28096">
    <property type="entry name" value="PROTEIN FAF1"/>
    <property type="match status" value="1"/>
</dbReference>
<sequence length="335" mass="37875">EDEYMKALELQRRAFEAQFGSIESLGYKDKSKIGEDEDEDEDEQSLIQSADEDDDVDDDDDDIEEEYDEEEEEFDSLSSHEGESRRKIPTKHKQMGPKVIKFSDTSSSYQPPTKKMRKLLDSGRIPTLQEQRAKEKQVLKQQQKQFSKIKDKNDQENLKNDLELQRLLSESHILSASNNNTFSGAELTLKTIDYENPIGKARVRTLNSRIKQASEINSTKQKNLEKMPMAMRKGLINKTQQRIAKYEQDAKNSGITLSKVSKGKFRDLNSGKGSTSITDRIGTSLGNSKKSKFRERGLNVSSAVGRSTRNGLILSKSDLEKLTNKPRGGGSNGKK</sequence>
<organism evidence="3 4">
    <name type="scientific">Pachysolen tannophilus NRRL Y-2460</name>
    <dbReference type="NCBI Taxonomy" id="669874"/>
    <lineage>
        <taxon>Eukaryota</taxon>
        <taxon>Fungi</taxon>
        <taxon>Dikarya</taxon>
        <taxon>Ascomycota</taxon>
        <taxon>Saccharomycotina</taxon>
        <taxon>Pichiomycetes</taxon>
        <taxon>Pachysolenaceae</taxon>
        <taxon>Pachysolen</taxon>
    </lineage>
</organism>
<accession>A0A1E4U0U6</accession>
<dbReference type="PANTHER" id="PTHR28096:SF1">
    <property type="entry name" value="PROTEIN FAF1"/>
    <property type="match status" value="1"/>
</dbReference>
<feature type="compositionally biased region" description="Polar residues" evidence="2">
    <location>
        <begin position="299"/>
        <end position="310"/>
    </location>
</feature>
<feature type="region of interest" description="Disordered" evidence="2">
    <location>
        <begin position="24"/>
        <end position="116"/>
    </location>
</feature>
<feature type="coiled-coil region" evidence="1">
    <location>
        <begin position="125"/>
        <end position="159"/>
    </location>
</feature>
<reference evidence="4" key="1">
    <citation type="submission" date="2016-05" db="EMBL/GenBank/DDBJ databases">
        <title>Comparative genomics of biotechnologically important yeasts.</title>
        <authorList>
            <consortium name="DOE Joint Genome Institute"/>
            <person name="Riley R."/>
            <person name="Haridas S."/>
            <person name="Wolfe K.H."/>
            <person name="Lopes M.R."/>
            <person name="Hittinger C.T."/>
            <person name="Goker M."/>
            <person name="Salamov A."/>
            <person name="Wisecaver J."/>
            <person name="Long T.M."/>
            <person name="Aerts A.L."/>
            <person name="Barry K."/>
            <person name="Choi C."/>
            <person name="Clum A."/>
            <person name="Coughlan A.Y."/>
            <person name="Deshpande S."/>
            <person name="Douglass A.P."/>
            <person name="Hanson S.J."/>
            <person name="Klenk H.-P."/>
            <person name="Labutti K."/>
            <person name="Lapidus A."/>
            <person name="Lindquist E."/>
            <person name="Lipzen A."/>
            <person name="Meier-Kolthoff J.P."/>
            <person name="Ohm R.A."/>
            <person name="Otillar R.P."/>
            <person name="Pangilinan J."/>
            <person name="Peng Y."/>
            <person name="Rokas A."/>
            <person name="Rosa C.A."/>
            <person name="Scheuner C."/>
            <person name="Sibirny A.A."/>
            <person name="Slot J.C."/>
            <person name="Stielow J.B."/>
            <person name="Sun H."/>
            <person name="Kurtzman C.P."/>
            <person name="Blackwell M."/>
            <person name="Grigoriev I.V."/>
            <person name="Jeffries T.W."/>
        </authorList>
    </citation>
    <scope>NUCLEOTIDE SEQUENCE [LARGE SCALE GENOMIC DNA]</scope>
    <source>
        <strain evidence="4">NRRL Y-2460</strain>
    </source>
</reference>
<dbReference type="Proteomes" id="UP000094236">
    <property type="component" value="Unassembled WGS sequence"/>
</dbReference>
<keyword evidence="4" id="KW-1185">Reference proteome</keyword>
<feature type="region of interest" description="Disordered" evidence="2">
    <location>
        <begin position="267"/>
        <end position="335"/>
    </location>
</feature>
<evidence type="ECO:0000313" key="3">
    <source>
        <dbReference type="EMBL" id="ODV97615.1"/>
    </source>
</evidence>
<gene>
    <name evidence="3" type="ORF">PACTADRAFT_19631</name>
</gene>
<dbReference type="GO" id="GO:0005730">
    <property type="term" value="C:nucleolus"/>
    <property type="evidence" value="ECO:0007669"/>
    <property type="project" value="TreeGrafter"/>
</dbReference>
<dbReference type="EMBL" id="KV454011">
    <property type="protein sequence ID" value="ODV97615.1"/>
    <property type="molecule type" value="Genomic_DNA"/>
</dbReference>
<feature type="non-terminal residue" evidence="3">
    <location>
        <position position="1"/>
    </location>
</feature>
<evidence type="ECO:0000256" key="2">
    <source>
        <dbReference type="SAM" id="MobiDB-lite"/>
    </source>
</evidence>
<protein>
    <recommendedName>
        <fullName evidence="5">Protein FAF1</fullName>
    </recommendedName>
</protein>
<keyword evidence="1" id="KW-0175">Coiled coil</keyword>
<proteinExistence type="predicted"/>
<dbReference type="STRING" id="669874.A0A1E4U0U6"/>
<evidence type="ECO:0000256" key="1">
    <source>
        <dbReference type="SAM" id="Coils"/>
    </source>
</evidence>
<evidence type="ECO:0000313" key="4">
    <source>
        <dbReference type="Proteomes" id="UP000094236"/>
    </source>
</evidence>
<dbReference type="InterPro" id="IPR053030">
    <property type="entry name" value="Ribosomal_biogenesis_FAF1-like"/>
</dbReference>
<name>A0A1E4U0U6_PACTA</name>